<accession>A0ABP3J575</accession>
<evidence type="ECO:0000313" key="3">
    <source>
        <dbReference type="Proteomes" id="UP001501459"/>
    </source>
</evidence>
<dbReference type="Proteomes" id="UP001501459">
    <property type="component" value="Unassembled WGS sequence"/>
</dbReference>
<feature type="compositionally biased region" description="Basic and acidic residues" evidence="1">
    <location>
        <begin position="42"/>
        <end position="51"/>
    </location>
</feature>
<protein>
    <recommendedName>
        <fullName evidence="4">Sporulation lipoprotein YhcN/YlaJ (Spore_YhcN_YlaJ)</fullName>
    </recommendedName>
</protein>
<dbReference type="RefSeq" id="WP_343752660.1">
    <property type="nucleotide sequence ID" value="NZ_BAAADM010000054.1"/>
</dbReference>
<organism evidence="2 3">
    <name type="scientific">Lentibacillus halophilus</name>
    <dbReference type="NCBI Taxonomy" id="295065"/>
    <lineage>
        <taxon>Bacteria</taxon>
        <taxon>Bacillati</taxon>
        <taxon>Bacillota</taxon>
        <taxon>Bacilli</taxon>
        <taxon>Bacillales</taxon>
        <taxon>Bacillaceae</taxon>
        <taxon>Lentibacillus</taxon>
    </lineage>
</organism>
<dbReference type="Pfam" id="PF09580">
    <property type="entry name" value="Spore_YhcN_YlaJ"/>
    <property type="match status" value="1"/>
</dbReference>
<evidence type="ECO:0000256" key="1">
    <source>
        <dbReference type="SAM" id="MobiDB-lite"/>
    </source>
</evidence>
<sequence>MRGMNWVVIPLMSFVLIGCGTDDDRQQTQDNNDTQPINYETEQERKDRQGVEDENIGERGGYPQTEQKRLNDGDENAQSDSFTNEMSMSIADQLKQKRKVKQAQVAVADDRIVVGVMINASAPPDMRERLEKEVQNMVPEKEVYVYTDDIFWDRMRNKDSKPDQLNGDMEEFMREFFNRDRKEEDF</sequence>
<proteinExistence type="predicted"/>
<comment type="caution">
    <text evidence="2">The sequence shown here is derived from an EMBL/GenBank/DDBJ whole genome shotgun (WGS) entry which is preliminary data.</text>
</comment>
<name>A0ABP3J575_9BACI</name>
<reference evidence="3" key="1">
    <citation type="journal article" date="2019" name="Int. J. Syst. Evol. Microbiol.">
        <title>The Global Catalogue of Microorganisms (GCM) 10K type strain sequencing project: providing services to taxonomists for standard genome sequencing and annotation.</title>
        <authorList>
            <consortium name="The Broad Institute Genomics Platform"/>
            <consortium name="The Broad Institute Genome Sequencing Center for Infectious Disease"/>
            <person name="Wu L."/>
            <person name="Ma J."/>
        </authorList>
    </citation>
    <scope>NUCLEOTIDE SEQUENCE [LARGE SCALE GENOMIC DNA]</scope>
    <source>
        <strain evidence="3">JCM 12149</strain>
    </source>
</reference>
<gene>
    <name evidence="2" type="ORF">GCM10008983_19490</name>
</gene>
<dbReference type="PROSITE" id="PS51257">
    <property type="entry name" value="PROKAR_LIPOPROTEIN"/>
    <property type="match status" value="1"/>
</dbReference>
<dbReference type="InterPro" id="IPR019076">
    <property type="entry name" value="Spore_lipoprot_YhcN/YlaJ-like"/>
</dbReference>
<evidence type="ECO:0008006" key="4">
    <source>
        <dbReference type="Google" id="ProtNLM"/>
    </source>
</evidence>
<dbReference type="EMBL" id="BAAADM010000054">
    <property type="protein sequence ID" value="GAA0442515.1"/>
    <property type="molecule type" value="Genomic_DNA"/>
</dbReference>
<keyword evidence="3" id="KW-1185">Reference proteome</keyword>
<feature type="region of interest" description="Disordered" evidence="1">
    <location>
        <begin position="41"/>
        <end position="80"/>
    </location>
</feature>
<evidence type="ECO:0000313" key="2">
    <source>
        <dbReference type="EMBL" id="GAA0442515.1"/>
    </source>
</evidence>